<dbReference type="KEGG" id="kfl:Kfla_3747"/>
<dbReference type="EMBL" id="CP001736">
    <property type="protein sequence ID" value="ADB32802.1"/>
    <property type="molecule type" value="Genomic_DNA"/>
</dbReference>
<evidence type="ECO:0000256" key="1">
    <source>
        <dbReference type="SAM" id="SignalP"/>
    </source>
</evidence>
<feature type="signal peptide" evidence="1">
    <location>
        <begin position="1"/>
        <end position="28"/>
    </location>
</feature>
<proteinExistence type="predicted"/>
<sequence>MRHPRTAAVGVALGATLLGLTTAPAASAAQGTFSYDQQVITNPVDGTCYRLFGSSSSWHTVANRTDTTAYVSTGSSCGGPQVVQLAPGMSGVNSTAYGSVMFR</sequence>
<dbReference type="AlphaFoldDB" id="D2PNY4"/>
<evidence type="ECO:0000313" key="2">
    <source>
        <dbReference type="EMBL" id="ADB32802.1"/>
    </source>
</evidence>
<feature type="chain" id="PRO_5003033875" evidence="1">
    <location>
        <begin position="29"/>
        <end position="103"/>
    </location>
</feature>
<accession>D2PNY4</accession>
<keyword evidence="1" id="KW-0732">Signal</keyword>
<keyword evidence="3" id="KW-1185">Reference proteome</keyword>
<reference evidence="3" key="1">
    <citation type="submission" date="2009-09" db="EMBL/GenBank/DDBJ databases">
        <title>The complete genome of Kribbella flavida DSM 17836.</title>
        <authorList>
            <consortium name="US DOE Joint Genome Institute (JGI-PGF)"/>
            <person name="Lucas S."/>
            <person name="Copeland A."/>
            <person name="Lapidus A."/>
            <person name="Glavina del Rio T."/>
            <person name="Dalin E."/>
            <person name="Tice H."/>
            <person name="Bruce D."/>
            <person name="Goodwin L."/>
            <person name="Pitluck S."/>
            <person name="Kyrpides N."/>
            <person name="Mavromatis K."/>
            <person name="Ivanova N."/>
            <person name="Saunders E."/>
            <person name="Brettin T."/>
            <person name="Detter J.C."/>
            <person name="Han C."/>
            <person name="Larimer F."/>
            <person name="Land M."/>
            <person name="Hauser L."/>
            <person name="Markowitz V."/>
            <person name="Cheng J.-F."/>
            <person name="Hugenholtz P."/>
            <person name="Woyke T."/>
            <person name="Wu D."/>
            <person name="Pukall R."/>
            <person name="Klenk H.-P."/>
            <person name="Eisen J.A."/>
        </authorList>
    </citation>
    <scope>NUCLEOTIDE SEQUENCE [LARGE SCALE GENOMIC DNA]</scope>
    <source>
        <strain evidence="3">DSM 17836 / JCM 10339 / NBRC 14399</strain>
    </source>
</reference>
<dbReference type="RefSeq" id="WP_012921358.1">
    <property type="nucleotide sequence ID" value="NC_013729.1"/>
</dbReference>
<gene>
    <name evidence="2" type="ordered locus">Kfla_3747</name>
</gene>
<dbReference type="OrthoDB" id="3700578at2"/>
<evidence type="ECO:0000313" key="3">
    <source>
        <dbReference type="Proteomes" id="UP000007967"/>
    </source>
</evidence>
<protein>
    <submittedName>
        <fullName evidence="2">Uncharacterized protein</fullName>
    </submittedName>
</protein>
<dbReference type="HOGENOM" id="CLU_2260069_0_0_11"/>
<organism evidence="2 3">
    <name type="scientific">Kribbella flavida (strain DSM 17836 / JCM 10339 / NBRC 14399)</name>
    <dbReference type="NCBI Taxonomy" id="479435"/>
    <lineage>
        <taxon>Bacteria</taxon>
        <taxon>Bacillati</taxon>
        <taxon>Actinomycetota</taxon>
        <taxon>Actinomycetes</taxon>
        <taxon>Propionibacteriales</taxon>
        <taxon>Kribbellaceae</taxon>
        <taxon>Kribbella</taxon>
    </lineage>
</organism>
<dbReference type="STRING" id="479435.Kfla_3747"/>
<name>D2PNY4_KRIFD</name>
<reference evidence="2 3" key="2">
    <citation type="journal article" date="2010" name="Stand. Genomic Sci.">
        <title>Complete genome sequence of Kribbella flavida type strain (IFO 14399).</title>
        <authorList>
            <person name="Pukall R."/>
            <person name="Lapidus A."/>
            <person name="Glavina Del Rio T."/>
            <person name="Copeland A."/>
            <person name="Tice H."/>
            <person name="Cheng J.-F."/>
            <person name="Lucas S."/>
            <person name="Chen F."/>
            <person name="Nolan M."/>
            <person name="LaButti K."/>
            <person name="Pati A."/>
            <person name="Ivanova N."/>
            <person name="Mavrommatis K."/>
            <person name="Mikhailova N."/>
            <person name="Pitluck S."/>
            <person name="Bruce D."/>
            <person name="Goodwin L."/>
            <person name="Land M."/>
            <person name="Hauser L."/>
            <person name="Chang Y.-J."/>
            <person name="Jeffries C.D."/>
            <person name="Chen A."/>
            <person name="Palaniappan K."/>
            <person name="Chain P."/>
            <person name="Rohde M."/>
            <person name="Goeker M."/>
            <person name="Bristow J."/>
            <person name="Eisen J.A."/>
            <person name="Markowitz V."/>
            <person name="Hugenholtz P."/>
            <person name="Kyrpides N.C."/>
            <person name="Klenk H.-P."/>
            <person name="Brettin T."/>
        </authorList>
    </citation>
    <scope>NUCLEOTIDE SEQUENCE [LARGE SCALE GENOMIC DNA]</scope>
    <source>
        <strain evidence="3">DSM 17836 / JCM 10339 / NBRC 14399</strain>
    </source>
</reference>
<dbReference type="Proteomes" id="UP000007967">
    <property type="component" value="Chromosome"/>
</dbReference>